<evidence type="ECO:0000313" key="1">
    <source>
        <dbReference type="EMBL" id="WMV59948.1"/>
    </source>
</evidence>
<dbReference type="PANTHER" id="PTHR47266">
    <property type="entry name" value="ENDONUCLEASE-RELATED"/>
    <property type="match status" value="1"/>
</dbReference>
<keyword evidence="2" id="KW-1185">Reference proteome</keyword>
<dbReference type="InterPro" id="IPR052160">
    <property type="entry name" value="Gypsy_RT_Integrase-like"/>
</dbReference>
<gene>
    <name evidence="1" type="ORF">MTR67_053333</name>
</gene>
<dbReference type="EMBL" id="CP133623">
    <property type="protein sequence ID" value="WMV59948.1"/>
    <property type="molecule type" value="Genomic_DNA"/>
</dbReference>
<organism evidence="1 2">
    <name type="scientific">Solanum verrucosum</name>
    <dbReference type="NCBI Taxonomy" id="315347"/>
    <lineage>
        <taxon>Eukaryota</taxon>
        <taxon>Viridiplantae</taxon>
        <taxon>Streptophyta</taxon>
        <taxon>Embryophyta</taxon>
        <taxon>Tracheophyta</taxon>
        <taxon>Spermatophyta</taxon>
        <taxon>Magnoliopsida</taxon>
        <taxon>eudicotyledons</taxon>
        <taxon>Gunneridae</taxon>
        <taxon>Pentapetalae</taxon>
        <taxon>asterids</taxon>
        <taxon>lamiids</taxon>
        <taxon>Solanales</taxon>
        <taxon>Solanaceae</taxon>
        <taxon>Solanoideae</taxon>
        <taxon>Solaneae</taxon>
        <taxon>Solanum</taxon>
    </lineage>
</organism>
<protein>
    <recommendedName>
        <fullName evidence="3">Integrase zinc-binding domain-containing protein</fullName>
    </recommendedName>
</protein>
<proteinExistence type="predicted"/>
<name>A0AAF0V6R6_SOLVR</name>
<dbReference type="AlphaFoldDB" id="A0AAF0V6R6"/>
<evidence type="ECO:0000313" key="2">
    <source>
        <dbReference type="Proteomes" id="UP001234989"/>
    </source>
</evidence>
<accession>A0AAF0V6R6</accession>
<sequence length="159" mass="18705">MWMKSKKRSWRKLIAPDTLCTKMYRDLREIYWWSSLKWCIAEFVVKCLNCQQVKVEHQRPGGMAKNIDLLDWKWEMINMDFITGLPQSCRQHGPPNSLSAESYVYLEEFDNGDDEDYDYAITTFLKRGNDDYNYALATSISLEGDVDDGDYDYDYDTAA</sequence>
<reference evidence="1" key="1">
    <citation type="submission" date="2023-08" db="EMBL/GenBank/DDBJ databases">
        <title>A de novo genome assembly of Solanum verrucosum Schlechtendal, a Mexican diploid species geographically isolated from the other diploid A-genome species in potato relatives.</title>
        <authorList>
            <person name="Hosaka K."/>
        </authorList>
    </citation>
    <scope>NUCLEOTIDE SEQUENCE</scope>
    <source>
        <tissue evidence="1">Young leaves</tissue>
    </source>
</reference>
<dbReference type="Proteomes" id="UP001234989">
    <property type="component" value="Chromosome 12"/>
</dbReference>
<evidence type="ECO:0008006" key="3">
    <source>
        <dbReference type="Google" id="ProtNLM"/>
    </source>
</evidence>